<name>A0ABU1AHI4_9BACT</name>
<dbReference type="InterPro" id="IPR007085">
    <property type="entry name" value="DNA/pantothenate-metab_flavo_C"/>
</dbReference>
<dbReference type="SUPFAM" id="SSF102645">
    <property type="entry name" value="CoaB-like"/>
    <property type="match status" value="1"/>
</dbReference>
<dbReference type="InterPro" id="IPR035929">
    <property type="entry name" value="CoaB-like_sf"/>
</dbReference>
<gene>
    <name evidence="2" type="ORF">QEH59_07590</name>
</gene>
<feature type="domain" description="DNA/pantothenate metabolism flavoprotein C-terminal" evidence="1">
    <location>
        <begin position="8"/>
        <end position="211"/>
    </location>
</feature>
<evidence type="ECO:0000313" key="3">
    <source>
        <dbReference type="Proteomes" id="UP001243717"/>
    </source>
</evidence>
<organism evidence="2 3">
    <name type="scientific">Thalassobacterium sedimentorum</name>
    <dbReference type="NCBI Taxonomy" id="3041258"/>
    <lineage>
        <taxon>Bacteria</taxon>
        <taxon>Pseudomonadati</taxon>
        <taxon>Verrucomicrobiota</taxon>
        <taxon>Opitutia</taxon>
        <taxon>Puniceicoccales</taxon>
        <taxon>Coraliomargaritaceae</taxon>
        <taxon>Thalassobacterium</taxon>
    </lineage>
</organism>
<protein>
    <submittedName>
        <fullName evidence="2">Phosphopantothenoylcysteine decarboxylase</fullName>
    </submittedName>
</protein>
<sequence length="215" mass="22935">MSNASSIRCLITAGPTREFIDPVRFISNPSTGKMGFALAEAALQAGWNVDLVAGPVALEEPDGAILYPVVTAEEMFHQVDALFDACDVLIMTAAVSDFRPVVQHAKKEKKDMASMNIELERTTDILKTMTDRKAHQTVVGFAAETNDVVTYAKEKLLSKNLDFIVANEVGQPGVGFAADTNEVLLIAADGSSVKLGPTTKAAIAQELIQLVTPSA</sequence>
<dbReference type="Gene3D" id="3.40.50.10300">
    <property type="entry name" value="CoaB-like"/>
    <property type="match status" value="1"/>
</dbReference>
<comment type="caution">
    <text evidence="2">The sequence shown here is derived from an EMBL/GenBank/DDBJ whole genome shotgun (WGS) entry which is preliminary data.</text>
</comment>
<dbReference type="RefSeq" id="WP_308984762.1">
    <property type="nucleotide sequence ID" value="NZ_JARXIC010000009.1"/>
</dbReference>
<evidence type="ECO:0000259" key="1">
    <source>
        <dbReference type="Pfam" id="PF04127"/>
    </source>
</evidence>
<reference evidence="2 3" key="1">
    <citation type="submission" date="2023-04" db="EMBL/GenBank/DDBJ databases">
        <title>A novel bacteria isolated from coastal sediment.</title>
        <authorList>
            <person name="Liu X.-J."/>
            <person name="Du Z.-J."/>
        </authorList>
    </citation>
    <scope>NUCLEOTIDE SEQUENCE [LARGE SCALE GENOMIC DNA]</scope>
    <source>
        <strain evidence="2 3">SDUM461004</strain>
    </source>
</reference>
<proteinExistence type="predicted"/>
<dbReference type="EMBL" id="JARXIC010000009">
    <property type="protein sequence ID" value="MDQ8194282.1"/>
    <property type="molecule type" value="Genomic_DNA"/>
</dbReference>
<dbReference type="Pfam" id="PF04127">
    <property type="entry name" value="DFP"/>
    <property type="match status" value="1"/>
</dbReference>
<accession>A0ABU1AHI4</accession>
<keyword evidence="3" id="KW-1185">Reference proteome</keyword>
<evidence type="ECO:0000313" key="2">
    <source>
        <dbReference type="EMBL" id="MDQ8194282.1"/>
    </source>
</evidence>
<dbReference type="Proteomes" id="UP001243717">
    <property type="component" value="Unassembled WGS sequence"/>
</dbReference>